<dbReference type="EMBL" id="CP050692">
    <property type="protein sequence ID" value="QIT42338.1"/>
    <property type="molecule type" value="Genomic_DNA"/>
</dbReference>
<sequence>MLRRSAVLLTTAACFAVTGCSSSDSAGDADGSSSPTLSAAEARQACVDAWAIAIGSQPTGWAPEMTDQDAVPAECLGLSVQEYTELFSEGLEQTKKKDQ</sequence>
<dbReference type="PROSITE" id="PS51257">
    <property type="entry name" value="PROKAR_LIPOPROTEIN"/>
    <property type="match status" value="1"/>
</dbReference>
<keyword evidence="4" id="KW-1185">Reference proteome</keyword>
<gene>
    <name evidence="2" type="ORF">AFM16_01200</name>
    <name evidence="3" type="ORF">HCX60_01360</name>
</gene>
<protein>
    <recommendedName>
        <fullName evidence="6">Lipoprotein</fullName>
    </recommendedName>
</protein>
<accession>A0AAE7CJC3</accession>
<evidence type="ECO:0000313" key="2">
    <source>
        <dbReference type="EMBL" id="OOQ54698.1"/>
    </source>
</evidence>
<feature type="chain" id="PRO_5041999773" description="Lipoprotein" evidence="1">
    <location>
        <begin position="27"/>
        <end position="99"/>
    </location>
</feature>
<keyword evidence="1" id="KW-0732">Signal</keyword>
<evidence type="ECO:0000313" key="3">
    <source>
        <dbReference type="EMBL" id="QIT42338.1"/>
    </source>
</evidence>
<evidence type="ECO:0000256" key="1">
    <source>
        <dbReference type="SAM" id="SignalP"/>
    </source>
</evidence>
<organism evidence="3 5">
    <name type="scientific">Streptomyces antibioticus</name>
    <dbReference type="NCBI Taxonomy" id="1890"/>
    <lineage>
        <taxon>Bacteria</taxon>
        <taxon>Bacillati</taxon>
        <taxon>Actinomycetota</taxon>
        <taxon>Actinomycetes</taxon>
        <taxon>Kitasatosporales</taxon>
        <taxon>Streptomycetaceae</taxon>
        <taxon>Streptomyces</taxon>
    </lineage>
</organism>
<reference evidence="3 5" key="2">
    <citation type="submission" date="2020-03" db="EMBL/GenBank/DDBJ databases">
        <title>Is there a link between lipid content and antibiotic production in Streptomyces?</title>
        <authorList>
            <person name="David M."/>
            <person name="Lejeune C."/>
            <person name="Abreu S."/>
            <person name="Thibessard A."/>
            <person name="Leblond P."/>
            <person name="Chaminade P."/>
            <person name="Virolle M.-J."/>
        </authorList>
    </citation>
    <scope>NUCLEOTIDE SEQUENCE [LARGE SCALE GENOMIC DNA]</scope>
    <source>
        <strain evidence="3 5">DSM 41481</strain>
    </source>
</reference>
<evidence type="ECO:0000313" key="5">
    <source>
        <dbReference type="Proteomes" id="UP000502504"/>
    </source>
</evidence>
<dbReference type="AlphaFoldDB" id="A0AAE7CJC3"/>
<evidence type="ECO:0008006" key="6">
    <source>
        <dbReference type="Google" id="ProtNLM"/>
    </source>
</evidence>
<dbReference type="RefSeq" id="WP_078631755.1">
    <property type="nucleotide sequence ID" value="NZ_CM007717.1"/>
</dbReference>
<dbReference type="EMBL" id="LHQL01000001">
    <property type="protein sequence ID" value="OOQ54698.1"/>
    <property type="molecule type" value="Genomic_DNA"/>
</dbReference>
<proteinExistence type="predicted"/>
<name>A0AAE7CJC3_STRAT</name>
<evidence type="ECO:0000313" key="4">
    <source>
        <dbReference type="Proteomes" id="UP000190306"/>
    </source>
</evidence>
<dbReference type="Proteomes" id="UP000502504">
    <property type="component" value="Chromosome"/>
</dbReference>
<reference evidence="2 4" key="1">
    <citation type="submission" date="2015-07" db="EMBL/GenBank/DDBJ databases">
        <title>Draft Genome Sequence of Streptomyces antibioticus, IMRU 3720 reveals insights in the evolution of actinomycin biosynthetic gene clusters in Streptomyces.</title>
        <authorList>
            <person name="Crnovcic I."/>
            <person name="Ruckert C."/>
            <person name="Kalinowksi J."/>
            <person name="Keller U."/>
        </authorList>
    </citation>
    <scope>NUCLEOTIDE SEQUENCE [LARGE SCALE GENOMIC DNA]</scope>
    <source>
        <strain evidence="2 4">DSM 41481</strain>
    </source>
</reference>
<feature type="signal peptide" evidence="1">
    <location>
        <begin position="1"/>
        <end position="26"/>
    </location>
</feature>
<dbReference type="Proteomes" id="UP000190306">
    <property type="component" value="Chromosome"/>
</dbReference>